<dbReference type="OrthoDB" id="9802525at2"/>
<comment type="caution">
    <text evidence="1">The sequence shown here is derived from an EMBL/GenBank/DDBJ whole genome shotgun (WGS) entry which is preliminary data.</text>
</comment>
<reference evidence="1 2" key="1">
    <citation type="submission" date="2019-07" db="EMBL/GenBank/DDBJ databases">
        <title>Draft genome sequences of 15 bacterial species constituting the stable defined intestinal microbiota of the GM15 gnotobiotic mouse model.</title>
        <authorList>
            <person name="Elie C."/>
            <person name="Mathieu A."/>
            <person name="Saliou A."/>
            <person name="Darnaud M."/>
            <person name="Leulier F."/>
            <person name="Tamellini A."/>
        </authorList>
    </citation>
    <scope>NUCLEOTIDE SEQUENCE [LARGE SCALE GENOMIC DNA]</scope>
    <source>
        <strain evidence="2">ASF 502</strain>
    </source>
</reference>
<dbReference type="Proteomes" id="UP000474104">
    <property type="component" value="Unassembled WGS sequence"/>
</dbReference>
<dbReference type="EMBL" id="VIRB01000102">
    <property type="protein sequence ID" value="NDO70131.1"/>
    <property type="molecule type" value="Genomic_DNA"/>
</dbReference>
<dbReference type="RefSeq" id="WP_157404261.1">
    <property type="nucleotide sequence ID" value="NZ_VIRB01000102.1"/>
</dbReference>
<gene>
    <name evidence="1" type="ORF">FMM80_16320</name>
</gene>
<evidence type="ECO:0000313" key="1">
    <source>
        <dbReference type="EMBL" id="NDO70131.1"/>
    </source>
</evidence>
<proteinExistence type="predicted"/>
<organism evidence="1 2">
    <name type="scientific">Schaedlerella arabinosiphila</name>
    <dbReference type="NCBI Taxonomy" id="2044587"/>
    <lineage>
        <taxon>Bacteria</taxon>
        <taxon>Bacillati</taxon>
        <taxon>Bacillota</taxon>
        <taxon>Clostridia</taxon>
        <taxon>Lachnospirales</taxon>
        <taxon>Lachnospiraceae</taxon>
        <taxon>Schaedlerella</taxon>
    </lineage>
</organism>
<evidence type="ECO:0000313" key="2">
    <source>
        <dbReference type="Proteomes" id="UP000474104"/>
    </source>
</evidence>
<sequence length="46" mass="5370">MFCNKKRDCLKALHFEGGNGWLLEGLSMEQKYVHKPVKIQPEDTCF</sequence>
<dbReference type="AlphaFoldDB" id="A0A9X5CEQ4"/>
<accession>A0A9X5CEQ4</accession>
<name>A0A9X5CEQ4_9FIRM</name>
<protein>
    <submittedName>
        <fullName evidence="1">Transposase</fullName>
    </submittedName>
</protein>